<organism evidence="1 2">
    <name type="scientific">Klebsiella grimontii</name>
    <dbReference type="NCBI Taxonomy" id="2058152"/>
    <lineage>
        <taxon>Bacteria</taxon>
        <taxon>Pseudomonadati</taxon>
        <taxon>Pseudomonadota</taxon>
        <taxon>Gammaproteobacteria</taxon>
        <taxon>Enterobacterales</taxon>
        <taxon>Enterobacteriaceae</taxon>
        <taxon>Klebsiella/Raoultella group</taxon>
        <taxon>Klebsiella</taxon>
    </lineage>
</organism>
<dbReference type="AlphaFoldDB" id="A0A285B4I1"/>
<protein>
    <submittedName>
        <fullName evidence="1">Uncharacterized protein</fullName>
    </submittedName>
</protein>
<evidence type="ECO:0000313" key="2">
    <source>
        <dbReference type="Proteomes" id="UP000220639"/>
    </source>
</evidence>
<sequence>MKLLFSLSFVQGLQIYYMRILKVNSKTPAKINKDYGDKTLNWSLAWSSLCPMSNPIYGIRIVLKHYYGMMLDANYIYQKWEGFYRRT</sequence>
<accession>A0A285B4I1</accession>
<reference evidence="2" key="1">
    <citation type="submission" date="2017-08" db="EMBL/GenBank/DDBJ databases">
        <authorList>
            <person name="Brisse S."/>
        </authorList>
    </citation>
    <scope>NUCLEOTIDE SEQUENCE [LARGE SCALE GENOMIC DNA]</scope>
    <source>
        <strain evidence="2">06D021</strain>
    </source>
</reference>
<evidence type="ECO:0000313" key="1">
    <source>
        <dbReference type="EMBL" id="SNU35723.1"/>
    </source>
</evidence>
<dbReference type="Proteomes" id="UP000220639">
    <property type="component" value="Unassembled WGS sequence"/>
</dbReference>
<name>A0A285B4I1_9ENTR</name>
<gene>
    <name evidence="1" type="ORF">KOSB73_260447</name>
</gene>
<dbReference type="EMBL" id="FZTC01000019">
    <property type="protein sequence ID" value="SNU35723.1"/>
    <property type="molecule type" value="Genomic_DNA"/>
</dbReference>
<proteinExistence type="predicted"/>